<dbReference type="PANTHER" id="PTHR20883">
    <property type="entry name" value="PHYTANOYL-COA DIOXYGENASE DOMAIN CONTAINING 1"/>
    <property type="match status" value="1"/>
</dbReference>
<dbReference type="EMBL" id="BBPA01000022">
    <property type="protein sequence ID" value="GAL92576.1"/>
    <property type="molecule type" value="Genomic_DNA"/>
</dbReference>
<proteinExistence type="predicted"/>
<keyword evidence="1" id="KW-0223">Dioxygenase</keyword>
<name>A0A0A1VTE7_MICAE</name>
<comment type="caution">
    <text evidence="1">The sequence shown here is derived from an EMBL/GenBank/DDBJ whole genome shotgun (WGS) entry which is preliminary data.</text>
</comment>
<dbReference type="Pfam" id="PF05721">
    <property type="entry name" value="PhyH"/>
    <property type="match status" value="1"/>
</dbReference>
<dbReference type="GO" id="GO:0005506">
    <property type="term" value="F:iron ion binding"/>
    <property type="evidence" value="ECO:0007669"/>
    <property type="project" value="UniProtKB-ARBA"/>
</dbReference>
<reference evidence="2" key="1">
    <citation type="journal article" date="2015" name="Genome">
        <title>Whole Genome Sequence of the Non-Microcystin-Producing Microcystis aeruginosa Strain NIES-44.</title>
        <authorList>
            <person name="Okano K."/>
            <person name="Miyata N."/>
            <person name="Ozaki Y."/>
        </authorList>
    </citation>
    <scope>NUCLEOTIDE SEQUENCE [LARGE SCALE GENOMIC DNA]</scope>
    <source>
        <strain evidence="2">NIES-44</strain>
    </source>
</reference>
<dbReference type="RefSeq" id="WP_045358408.1">
    <property type="nucleotide sequence ID" value="NZ_BBPA01000022.1"/>
</dbReference>
<evidence type="ECO:0000313" key="2">
    <source>
        <dbReference type="Proteomes" id="UP000030321"/>
    </source>
</evidence>
<dbReference type="InterPro" id="IPR008775">
    <property type="entry name" value="Phytyl_CoA_dOase-like"/>
</dbReference>
<keyword evidence="1" id="KW-0560">Oxidoreductase</keyword>
<dbReference type="Gene3D" id="2.60.120.620">
    <property type="entry name" value="q2cbj1_9rhob like domain"/>
    <property type="match status" value="1"/>
</dbReference>
<dbReference type="AlphaFoldDB" id="A0A0A1VTE7"/>
<dbReference type="Proteomes" id="UP000030321">
    <property type="component" value="Unassembled WGS sequence"/>
</dbReference>
<sequence length="310" mass="35539">MIFKIADIFKNLPWSFNSTAELPWLDRSRAEKSLQKARQQRRISEREYQLLNHWRELGYCIVKDLIPATAIDNLVAELADLFFLESAIPGLRIEGIQAENLPTSLSHEQVLALDMEQRKALVNSIWRLHAFHDISPAARAIFDNQNLRDLVNLIIGKSCEPRYSINFLHGTEQGLHEDMAVFYVHPTNHLVGVWIALEDISADAGPLIFYPKSHKNIKVTDFFPDYPAINLKNITADKIPEYQDYVNRRAQNYDCQSFTAKKGEILLWHGMLIHGGGKINNTLLTRKSMVIHFIAEGGDYNDRALGPFNW</sequence>
<gene>
    <name evidence="1" type="ORF">N44_01134</name>
</gene>
<protein>
    <submittedName>
        <fullName evidence="1">Phytanoyl-CoA dioxygenase</fullName>
    </submittedName>
</protein>
<dbReference type="SUPFAM" id="SSF51197">
    <property type="entry name" value="Clavaminate synthase-like"/>
    <property type="match status" value="1"/>
</dbReference>
<organism evidence="1 2">
    <name type="scientific">Microcystis aeruginosa NIES-44</name>
    <dbReference type="NCBI Taxonomy" id="449439"/>
    <lineage>
        <taxon>Bacteria</taxon>
        <taxon>Bacillati</taxon>
        <taxon>Cyanobacteriota</taxon>
        <taxon>Cyanophyceae</taxon>
        <taxon>Oscillatoriophycideae</taxon>
        <taxon>Chroococcales</taxon>
        <taxon>Microcystaceae</taxon>
        <taxon>Microcystis</taxon>
    </lineage>
</organism>
<dbReference type="GO" id="GO:0016706">
    <property type="term" value="F:2-oxoglutarate-dependent dioxygenase activity"/>
    <property type="evidence" value="ECO:0007669"/>
    <property type="project" value="UniProtKB-ARBA"/>
</dbReference>
<dbReference type="PANTHER" id="PTHR20883:SF48">
    <property type="entry name" value="ECTOINE DIOXYGENASE"/>
    <property type="match status" value="1"/>
</dbReference>
<accession>A0A0A1VTE7</accession>
<evidence type="ECO:0000313" key="1">
    <source>
        <dbReference type="EMBL" id="GAL92576.1"/>
    </source>
</evidence>